<keyword evidence="3" id="KW-1185">Reference proteome</keyword>
<name>A0A7W9TV10_9BURK</name>
<dbReference type="RefSeq" id="WP_183723475.1">
    <property type="nucleotide sequence ID" value="NZ_JACHBW010000004.1"/>
</dbReference>
<gene>
    <name evidence="2" type="ORF">F4827_001687</name>
</gene>
<reference evidence="2 3" key="1">
    <citation type="submission" date="2020-08" db="EMBL/GenBank/DDBJ databases">
        <title>Above-ground endophytic microbial communities from plants in different locations in the United States.</title>
        <authorList>
            <person name="Frank C."/>
        </authorList>
    </citation>
    <scope>NUCLEOTIDE SEQUENCE [LARGE SCALE GENOMIC DNA]</scope>
    <source>
        <strain evidence="2 3">WP4_2_2</strain>
    </source>
</reference>
<sequence>MKKIIAAIAAGLAALAISGCAVPGSTSTTAVSPVVAAQQAAEKFQAAVTAACNVIQPTIQPFAIILNASPGFSTFNGDLTLACTINSTLDLTSINSIIDSSTTAAQTAVGGISSLNSTDQALIKAAIGAFQGSLKNALAQYKATVAAAAASAASTATAASAPVAASQ</sequence>
<feature type="signal peptide" evidence="1">
    <location>
        <begin position="1"/>
        <end position="21"/>
    </location>
</feature>
<keyword evidence="2" id="KW-0689">Ribosomal protein</keyword>
<feature type="chain" id="PRO_5030680651" evidence="1">
    <location>
        <begin position="22"/>
        <end position="167"/>
    </location>
</feature>
<dbReference type="PROSITE" id="PS51257">
    <property type="entry name" value="PROKAR_LIPOPROTEIN"/>
    <property type="match status" value="1"/>
</dbReference>
<evidence type="ECO:0000256" key="1">
    <source>
        <dbReference type="SAM" id="SignalP"/>
    </source>
</evidence>
<dbReference type="EMBL" id="JACHBW010000004">
    <property type="protein sequence ID" value="MBB6101839.1"/>
    <property type="molecule type" value="Genomic_DNA"/>
</dbReference>
<keyword evidence="1" id="KW-0732">Signal</keyword>
<accession>A0A7W9TV10</accession>
<evidence type="ECO:0000313" key="2">
    <source>
        <dbReference type="EMBL" id="MBB6101839.1"/>
    </source>
</evidence>
<dbReference type="AlphaFoldDB" id="A0A7W9TV10"/>
<dbReference type="GO" id="GO:0005840">
    <property type="term" value="C:ribosome"/>
    <property type="evidence" value="ECO:0007669"/>
    <property type="project" value="UniProtKB-KW"/>
</dbReference>
<dbReference type="Proteomes" id="UP000571554">
    <property type="component" value="Unassembled WGS sequence"/>
</dbReference>
<proteinExistence type="predicted"/>
<protein>
    <submittedName>
        <fullName evidence="2">Ribosomal protein L12E/L44/L45/RPP1/RPP2</fullName>
    </submittedName>
</protein>
<comment type="caution">
    <text evidence="2">The sequence shown here is derived from an EMBL/GenBank/DDBJ whole genome shotgun (WGS) entry which is preliminary data.</text>
</comment>
<evidence type="ECO:0000313" key="3">
    <source>
        <dbReference type="Proteomes" id="UP000571554"/>
    </source>
</evidence>
<organism evidence="2 3">
    <name type="scientific">Paraburkholderia bannensis</name>
    <dbReference type="NCBI Taxonomy" id="765414"/>
    <lineage>
        <taxon>Bacteria</taxon>
        <taxon>Pseudomonadati</taxon>
        <taxon>Pseudomonadota</taxon>
        <taxon>Betaproteobacteria</taxon>
        <taxon>Burkholderiales</taxon>
        <taxon>Burkholderiaceae</taxon>
        <taxon>Paraburkholderia</taxon>
    </lineage>
</organism>
<keyword evidence="2" id="KW-0687">Ribonucleoprotein</keyword>